<sequence>MKWLKINGRKPDADDAKVILTHATDIENLGILFGKYLPESLSKVINEDIENDLKKIDLYLDTIGTLQTLRKRGFQLALCSNLAKPYGEKLKILMPDNFDEIFFSYELGCIKPEVEIYKLMTQYLNCKMSDILFIGDNPILDVEIPKSLGMSAQLIERSKGQTLSMVLSDIING</sequence>
<dbReference type="EC" id="3.1.3.-" evidence="1"/>
<dbReference type="EMBL" id="JAWJYY010000001">
    <property type="protein sequence ID" value="MDV4315644.1"/>
    <property type="molecule type" value="Genomic_DNA"/>
</dbReference>
<dbReference type="InterPro" id="IPR006439">
    <property type="entry name" value="HAD-SF_hydro_IA"/>
</dbReference>
<proteinExistence type="predicted"/>
<dbReference type="SUPFAM" id="SSF56784">
    <property type="entry name" value="HAD-like"/>
    <property type="match status" value="1"/>
</dbReference>
<accession>A0AAW8Z2U8</accession>
<keyword evidence="1" id="KW-0378">Hydrolase</keyword>
<comment type="caution">
    <text evidence="1">The sequence shown here is derived from an EMBL/GenBank/DDBJ whole genome shotgun (WGS) entry which is preliminary data.</text>
</comment>
<dbReference type="Proteomes" id="UP001284654">
    <property type="component" value="Unassembled WGS sequence"/>
</dbReference>
<dbReference type="GO" id="GO:0016787">
    <property type="term" value="F:hydrolase activity"/>
    <property type="evidence" value="ECO:0007669"/>
    <property type="project" value="UniProtKB-KW"/>
</dbReference>
<dbReference type="Gene3D" id="3.40.50.1000">
    <property type="entry name" value="HAD superfamily/HAD-like"/>
    <property type="match status" value="1"/>
</dbReference>
<evidence type="ECO:0000313" key="2">
    <source>
        <dbReference type="Proteomes" id="UP001284654"/>
    </source>
</evidence>
<dbReference type="RefSeq" id="WP_317305910.1">
    <property type="nucleotide sequence ID" value="NZ_JAWJYY010000001.1"/>
</dbReference>
<protein>
    <submittedName>
        <fullName evidence="1">HAD family hydrolase</fullName>
        <ecNumber evidence="1">3.1.3.-</ecNumber>
    </submittedName>
</protein>
<gene>
    <name evidence="1" type="ORF">MSG88_07660</name>
</gene>
<dbReference type="AlphaFoldDB" id="A0AAW8Z2U8"/>
<organism evidence="1 2">
    <name type="scientific">Acinetobacter indicus</name>
    <dbReference type="NCBI Taxonomy" id="756892"/>
    <lineage>
        <taxon>Bacteria</taxon>
        <taxon>Pseudomonadati</taxon>
        <taxon>Pseudomonadota</taxon>
        <taxon>Gammaproteobacteria</taxon>
        <taxon>Moraxellales</taxon>
        <taxon>Moraxellaceae</taxon>
        <taxon>Acinetobacter</taxon>
    </lineage>
</organism>
<dbReference type="InterPro" id="IPR023214">
    <property type="entry name" value="HAD_sf"/>
</dbReference>
<dbReference type="Pfam" id="PF00702">
    <property type="entry name" value="Hydrolase"/>
    <property type="match status" value="1"/>
</dbReference>
<dbReference type="PANTHER" id="PTHR43611">
    <property type="entry name" value="ALPHA-D-GLUCOSE 1-PHOSPHATE PHOSPHATASE"/>
    <property type="match status" value="1"/>
</dbReference>
<dbReference type="PANTHER" id="PTHR43611:SF3">
    <property type="entry name" value="FLAVIN MONONUCLEOTIDE HYDROLASE 1, CHLOROPLATIC"/>
    <property type="match status" value="1"/>
</dbReference>
<dbReference type="PRINTS" id="PR00413">
    <property type="entry name" value="HADHALOGNASE"/>
</dbReference>
<dbReference type="InterPro" id="IPR036412">
    <property type="entry name" value="HAD-like_sf"/>
</dbReference>
<name>A0AAW8Z2U8_9GAMM</name>
<reference evidence="1" key="1">
    <citation type="submission" date="2023-10" db="EMBL/GenBank/DDBJ databases">
        <authorList>
            <person name="Sykes E.M.E."/>
            <person name="Khan I.U.H."/>
            <person name="Kumar A."/>
        </authorList>
    </citation>
    <scope>NUCLEOTIDE SEQUENCE</scope>
    <source>
        <strain evidence="1">IK5</strain>
    </source>
</reference>
<dbReference type="NCBIfam" id="TIGR01549">
    <property type="entry name" value="HAD-SF-IA-v1"/>
    <property type="match status" value="1"/>
</dbReference>
<evidence type="ECO:0000313" key="1">
    <source>
        <dbReference type="EMBL" id="MDV4315644.1"/>
    </source>
</evidence>